<name>A0A6H5FZH8_9HEMI</name>
<evidence type="ECO:0000313" key="2">
    <source>
        <dbReference type="Proteomes" id="UP000479000"/>
    </source>
</evidence>
<dbReference type="EMBL" id="CADCXU010002358">
    <property type="protein sequence ID" value="CAA9994692.1"/>
    <property type="molecule type" value="Genomic_DNA"/>
</dbReference>
<proteinExistence type="predicted"/>
<accession>A0A6H5FZH8</accession>
<protein>
    <submittedName>
        <fullName evidence="1">Uncharacterized protein</fullName>
    </submittedName>
</protein>
<gene>
    <name evidence="1" type="ORF">NTEN_LOCUS1508</name>
</gene>
<evidence type="ECO:0000313" key="1">
    <source>
        <dbReference type="EMBL" id="CAA9994692.1"/>
    </source>
</evidence>
<sequence length="224" mass="25838">MFHSEFDSEFDCEFEFMFHGEFGFNFDCEFEFMFHGEFDVEFDYEFEFRFHCEFDTSSTSSLTMSLSYCFIVSLTWSSIMSLSFCFIPNLRRSLAAYVSTIPITDTLPQNTLQNQTHSLLPYNRNRAGMRWTILLCLFALGSSSWGVHRNQSTVKIGQRAGNHNAGSAGRGSGVQLGKYKGIPRNSSLPIGEYYFLDFLHAKLLEMLQQRLELFEKNIKIIMVG</sequence>
<dbReference type="Proteomes" id="UP000479000">
    <property type="component" value="Unassembled WGS sequence"/>
</dbReference>
<keyword evidence="2" id="KW-1185">Reference proteome</keyword>
<reference evidence="1 2" key="1">
    <citation type="submission" date="2020-02" db="EMBL/GenBank/DDBJ databases">
        <authorList>
            <person name="Ferguson B K."/>
        </authorList>
    </citation>
    <scope>NUCLEOTIDE SEQUENCE [LARGE SCALE GENOMIC DNA]</scope>
</reference>
<dbReference type="AlphaFoldDB" id="A0A6H5FZH8"/>
<dbReference type="OrthoDB" id="5984008at2759"/>
<organism evidence="1 2">
    <name type="scientific">Nesidiocoris tenuis</name>
    <dbReference type="NCBI Taxonomy" id="355587"/>
    <lineage>
        <taxon>Eukaryota</taxon>
        <taxon>Metazoa</taxon>
        <taxon>Ecdysozoa</taxon>
        <taxon>Arthropoda</taxon>
        <taxon>Hexapoda</taxon>
        <taxon>Insecta</taxon>
        <taxon>Pterygota</taxon>
        <taxon>Neoptera</taxon>
        <taxon>Paraneoptera</taxon>
        <taxon>Hemiptera</taxon>
        <taxon>Heteroptera</taxon>
        <taxon>Panheteroptera</taxon>
        <taxon>Cimicomorpha</taxon>
        <taxon>Miridae</taxon>
        <taxon>Dicyphina</taxon>
        <taxon>Nesidiocoris</taxon>
    </lineage>
</organism>